<evidence type="ECO:0000313" key="2">
    <source>
        <dbReference type="Proteomes" id="UP001162131"/>
    </source>
</evidence>
<dbReference type="AlphaFoldDB" id="A0AAU9JP81"/>
<dbReference type="Proteomes" id="UP001162131">
    <property type="component" value="Unassembled WGS sequence"/>
</dbReference>
<name>A0AAU9JP81_9CILI</name>
<sequence>MKITKILNSIGKAFSLFIGLRVHKFSKQVQIIREKYESVLKQCNFAVSHSNQAYKPREKTILRRLRLLTASKNIDDFRAILHETAHGPQETKHNNITYRKAHRISIRTYLEAVHSIISEIYSEFSYKEFDINTTHSSIIPSEDESDQSQYYILSN</sequence>
<proteinExistence type="predicted"/>
<reference evidence="1" key="1">
    <citation type="submission" date="2021-09" db="EMBL/GenBank/DDBJ databases">
        <authorList>
            <consortium name="AG Swart"/>
            <person name="Singh M."/>
            <person name="Singh A."/>
            <person name="Seah K."/>
            <person name="Emmerich C."/>
        </authorList>
    </citation>
    <scope>NUCLEOTIDE SEQUENCE</scope>
    <source>
        <strain evidence="1">ATCC30299</strain>
    </source>
</reference>
<dbReference type="EMBL" id="CAJZBQ010000032">
    <property type="protein sequence ID" value="CAG9322693.1"/>
    <property type="molecule type" value="Genomic_DNA"/>
</dbReference>
<keyword evidence="2" id="KW-1185">Reference proteome</keyword>
<accession>A0AAU9JP81</accession>
<comment type="caution">
    <text evidence="1">The sequence shown here is derived from an EMBL/GenBank/DDBJ whole genome shotgun (WGS) entry which is preliminary data.</text>
</comment>
<evidence type="ECO:0000313" key="1">
    <source>
        <dbReference type="EMBL" id="CAG9322693.1"/>
    </source>
</evidence>
<protein>
    <submittedName>
        <fullName evidence="1">Uncharacterized protein</fullName>
    </submittedName>
</protein>
<gene>
    <name evidence="1" type="ORF">BSTOLATCC_MIC31811</name>
</gene>
<organism evidence="1 2">
    <name type="scientific">Blepharisma stoltei</name>
    <dbReference type="NCBI Taxonomy" id="1481888"/>
    <lineage>
        <taxon>Eukaryota</taxon>
        <taxon>Sar</taxon>
        <taxon>Alveolata</taxon>
        <taxon>Ciliophora</taxon>
        <taxon>Postciliodesmatophora</taxon>
        <taxon>Heterotrichea</taxon>
        <taxon>Heterotrichida</taxon>
        <taxon>Blepharismidae</taxon>
        <taxon>Blepharisma</taxon>
    </lineage>
</organism>